<name>A0AA87BY48_9VIBR</name>
<reference evidence="1 2" key="1">
    <citation type="submission" date="2014-06" db="EMBL/GenBank/DDBJ databases">
        <authorList>
            <person name="Le Roux F."/>
        </authorList>
    </citation>
    <scope>NUCLEOTIDE SEQUENCE [LARGE SCALE GENOMIC DNA]</scope>
    <source>
        <strain evidence="1 2">J2-31</strain>
    </source>
</reference>
<evidence type="ECO:0000313" key="1">
    <source>
        <dbReference type="EMBL" id="CDT68288.1"/>
    </source>
</evidence>
<dbReference type="AlphaFoldDB" id="A0AA87BY48"/>
<comment type="caution">
    <text evidence="1">The sequence shown here is derived from an EMBL/GenBank/DDBJ whole genome shotgun (WGS) entry which is preliminary data.</text>
</comment>
<dbReference type="EMBL" id="CCKJ01000033">
    <property type="protein sequence ID" value="CDT68288.1"/>
    <property type="molecule type" value="Genomic_DNA"/>
</dbReference>
<organism evidence="1 2">
    <name type="scientific">Vibrio coralliirubri</name>
    <dbReference type="NCBI Taxonomy" id="1516159"/>
    <lineage>
        <taxon>Bacteria</taxon>
        <taxon>Pseudomonadati</taxon>
        <taxon>Pseudomonadota</taxon>
        <taxon>Gammaproteobacteria</taxon>
        <taxon>Vibrionales</taxon>
        <taxon>Vibrionaceae</taxon>
        <taxon>Vibrio</taxon>
    </lineage>
</organism>
<protein>
    <submittedName>
        <fullName evidence="1">Uncharacterized protein</fullName>
    </submittedName>
</protein>
<keyword evidence="2" id="KW-1185">Reference proteome</keyword>
<dbReference type="Proteomes" id="UP000041625">
    <property type="component" value="Unassembled WGS sequence"/>
</dbReference>
<accession>A0AA87BY48</accession>
<evidence type="ECO:0000313" key="2">
    <source>
        <dbReference type="Proteomes" id="UP000041625"/>
    </source>
</evidence>
<proteinExistence type="predicted"/>
<gene>
    <name evidence="1" type="ORF">VCR31J2_1280148</name>
</gene>
<sequence>MGVTWRYKIVLRDYSVSERCVKKEVGIKKPLTNGKAASCRIENRGQF</sequence>